<dbReference type="Gene3D" id="3.40.30.10">
    <property type="entry name" value="Glutaredoxin"/>
    <property type="match status" value="1"/>
</dbReference>
<evidence type="ECO:0000313" key="1">
    <source>
        <dbReference type="EMBL" id="BAJ88168.1"/>
    </source>
</evidence>
<sequence length="80" mass="9224">MNFSLQFPRVFIQVNNYPTLLLYPAEDKTNPIKLSKKLSLKDMARFIKEKLQISDVEIKEKLQTPDVETVAAADNVKDEL</sequence>
<dbReference type="EMBL" id="AK356953">
    <property type="protein sequence ID" value="BAJ88168.1"/>
    <property type="molecule type" value="mRNA"/>
</dbReference>
<reference evidence="1" key="1">
    <citation type="journal article" date="2011" name="Plant Physiol.">
        <title>Comprehensive sequence analysis of 24,783 barley full-length cDNAs derived from 12 clone libraries.</title>
        <authorList>
            <person name="Matsumoto T."/>
            <person name="Tanaka T."/>
            <person name="Sakai H."/>
            <person name="Amano N."/>
            <person name="Kanamori H."/>
            <person name="Kurita K."/>
            <person name="Kikuta A."/>
            <person name="Kamiya K."/>
            <person name="Yamamoto M."/>
            <person name="Ikawa H."/>
            <person name="Fujii N."/>
            <person name="Hori K."/>
            <person name="Itoh T."/>
            <person name="Sato K."/>
        </authorList>
    </citation>
    <scope>NUCLEOTIDE SEQUENCE</scope>
</reference>
<proteinExistence type="evidence at transcript level"/>
<name>F2CZ97_HORVV</name>
<protein>
    <submittedName>
        <fullName evidence="1">Predicted protein</fullName>
    </submittedName>
</protein>
<dbReference type="AlphaFoldDB" id="F2CZ97"/>
<organism evidence="1">
    <name type="scientific">Hordeum vulgare subsp. vulgare</name>
    <name type="common">Domesticated barley</name>
    <dbReference type="NCBI Taxonomy" id="112509"/>
    <lineage>
        <taxon>Eukaryota</taxon>
        <taxon>Viridiplantae</taxon>
        <taxon>Streptophyta</taxon>
        <taxon>Embryophyta</taxon>
        <taxon>Tracheophyta</taxon>
        <taxon>Spermatophyta</taxon>
        <taxon>Magnoliopsida</taxon>
        <taxon>Liliopsida</taxon>
        <taxon>Poales</taxon>
        <taxon>Poaceae</taxon>
        <taxon>BOP clade</taxon>
        <taxon>Pooideae</taxon>
        <taxon>Triticodae</taxon>
        <taxon>Triticeae</taxon>
        <taxon>Hordeinae</taxon>
        <taxon>Hordeum</taxon>
    </lineage>
</organism>
<accession>F2CZ97</accession>